<organism evidence="4 5">
    <name type="scientific">Roseibium album</name>
    <dbReference type="NCBI Taxonomy" id="311410"/>
    <lineage>
        <taxon>Bacteria</taxon>
        <taxon>Pseudomonadati</taxon>
        <taxon>Pseudomonadota</taxon>
        <taxon>Alphaproteobacteria</taxon>
        <taxon>Hyphomicrobiales</taxon>
        <taxon>Stappiaceae</taxon>
        <taxon>Roseibium</taxon>
    </lineage>
</organism>
<dbReference type="PRINTS" id="PR01071">
    <property type="entry name" value="ACOABIOTINCC"/>
</dbReference>
<dbReference type="AlphaFoldDB" id="A0A0M6ZYK6"/>
<keyword evidence="2" id="KW-0275">Fatty acid biosynthesis</keyword>
<dbReference type="InterPro" id="IPR000089">
    <property type="entry name" value="Biotin_lipoyl"/>
</dbReference>
<keyword evidence="2" id="KW-0276">Fatty acid metabolism</keyword>
<dbReference type="Pfam" id="PF00364">
    <property type="entry name" value="Biotin_lipoyl"/>
    <property type="match status" value="1"/>
</dbReference>
<reference evidence="5" key="1">
    <citation type="submission" date="2015-07" db="EMBL/GenBank/DDBJ databases">
        <authorList>
            <person name="Rodrigo-Torres Lidia"/>
            <person name="Arahal R.David."/>
        </authorList>
    </citation>
    <scope>NUCLEOTIDE SEQUENCE [LARGE SCALE GENOMIC DNA]</scope>
    <source>
        <strain evidence="5">CECT 5096</strain>
    </source>
</reference>
<dbReference type="RefSeq" id="WP_173937339.1">
    <property type="nucleotide sequence ID" value="NZ_CANKXR010000002.1"/>
</dbReference>
<gene>
    <name evidence="4" type="primary">accB_1</name>
    <name evidence="4" type="ORF">LA5096_01164</name>
</gene>
<name>A0A0M6ZYK6_9HYPH</name>
<dbReference type="Proteomes" id="UP000049983">
    <property type="component" value="Unassembled WGS sequence"/>
</dbReference>
<evidence type="ECO:0000259" key="3">
    <source>
        <dbReference type="PROSITE" id="PS50968"/>
    </source>
</evidence>
<dbReference type="GeneID" id="97668593"/>
<comment type="pathway">
    <text evidence="2">Lipid metabolism; fatty acid biosynthesis.</text>
</comment>
<dbReference type="UniPathway" id="UPA00094"/>
<feature type="domain" description="Lipoyl-binding" evidence="3">
    <location>
        <begin position="1"/>
        <end position="79"/>
    </location>
</feature>
<sequence>MAIHEVRAMLPGVFYRKPAPSDPNYKEEGDAVSKGDVIGLIEVMKSFHEVISDADGTIRAFKVENEDAIMPGQVLAEIEG</sequence>
<dbReference type="GO" id="GO:0006633">
    <property type="term" value="P:fatty acid biosynthetic process"/>
    <property type="evidence" value="ECO:0007669"/>
    <property type="project" value="UniProtKB-UniPathway"/>
</dbReference>
<evidence type="ECO:0000313" key="4">
    <source>
        <dbReference type="EMBL" id="CTQ66614.1"/>
    </source>
</evidence>
<keyword evidence="2" id="KW-0092">Biotin</keyword>
<dbReference type="GO" id="GO:0003989">
    <property type="term" value="F:acetyl-CoA carboxylase activity"/>
    <property type="evidence" value="ECO:0007669"/>
    <property type="project" value="InterPro"/>
</dbReference>
<dbReference type="STRING" id="311410.LA5095_02307"/>
<dbReference type="NCBIfam" id="NF005457">
    <property type="entry name" value="PRK07051.1"/>
    <property type="match status" value="1"/>
</dbReference>
<dbReference type="InterPro" id="IPR011053">
    <property type="entry name" value="Single_hybrid_motif"/>
</dbReference>
<evidence type="ECO:0000313" key="5">
    <source>
        <dbReference type="Proteomes" id="UP000049983"/>
    </source>
</evidence>
<proteinExistence type="predicted"/>
<dbReference type="GO" id="GO:0009317">
    <property type="term" value="C:acetyl-CoA carboxylase complex"/>
    <property type="evidence" value="ECO:0007669"/>
    <property type="project" value="InterPro"/>
</dbReference>
<dbReference type="CDD" id="cd06850">
    <property type="entry name" value="biotinyl_domain"/>
    <property type="match status" value="1"/>
</dbReference>
<evidence type="ECO:0000256" key="1">
    <source>
        <dbReference type="ARBA" id="ARBA00003761"/>
    </source>
</evidence>
<evidence type="ECO:0000256" key="2">
    <source>
        <dbReference type="RuleBase" id="RU364072"/>
    </source>
</evidence>
<dbReference type="PROSITE" id="PS50968">
    <property type="entry name" value="BIOTINYL_LIPOYL"/>
    <property type="match status" value="1"/>
</dbReference>
<keyword evidence="2" id="KW-0443">Lipid metabolism</keyword>
<dbReference type="Gene3D" id="2.40.50.100">
    <property type="match status" value="1"/>
</dbReference>
<protein>
    <recommendedName>
        <fullName evidence="2">Biotin carboxyl carrier protein of acetyl-CoA carboxylase</fullName>
    </recommendedName>
</protein>
<keyword evidence="5" id="KW-1185">Reference proteome</keyword>
<dbReference type="EMBL" id="CXWC01000002">
    <property type="protein sequence ID" value="CTQ66614.1"/>
    <property type="molecule type" value="Genomic_DNA"/>
</dbReference>
<dbReference type="SUPFAM" id="SSF51230">
    <property type="entry name" value="Single hybrid motif"/>
    <property type="match status" value="1"/>
</dbReference>
<comment type="function">
    <text evidence="1 2">This protein is a component of the acetyl coenzyme A carboxylase complex; first, biotin carboxylase catalyzes the carboxylation of the carrier protein and then the transcarboxylase transfers the carboxyl group to form malonyl-CoA.</text>
</comment>
<keyword evidence="2" id="KW-0444">Lipid biosynthesis</keyword>
<accession>A0A0M6ZYK6</accession>
<dbReference type="InterPro" id="IPR001249">
    <property type="entry name" value="AcCoA_biotinCC"/>
</dbReference>